<evidence type="ECO:0000313" key="2">
    <source>
        <dbReference type="Proteomes" id="UP000272942"/>
    </source>
</evidence>
<dbReference type="OrthoDB" id="6143061at2759"/>
<dbReference type="AlphaFoldDB" id="A0A183BAY6"/>
<reference evidence="1 2" key="2">
    <citation type="submission" date="2018-11" db="EMBL/GenBank/DDBJ databases">
        <authorList>
            <consortium name="Pathogen Informatics"/>
        </authorList>
    </citation>
    <scope>NUCLEOTIDE SEQUENCE [LARGE SCALE GENOMIC DNA]</scope>
    <source>
        <strain evidence="1 2">Egypt</strain>
    </source>
</reference>
<proteinExistence type="predicted"/>
<evidence type="ECO:0000313" key="3">
    <source>
        <dbReference type="WBParaSite" id="ECPE_0001641401-mRNA-1"/>
    </source>
</evidence>
<protein>
    <submittedName>
        <fullName evidence="3">MCM_N domain-containing protein</fullName>
    </submittedName>
</protein>
<reference evidence="3" key="1">
    <citation type="submission" date="2016-06" db="UniProtKB">
        <authorList>
            <consortium name="WormBaseParasite"/>
        </authorList>
    </citation>
    <scope>IDENTIFICATION</scope>
</reference>
<accession>A0A183BAY6</accession>
<keyword evidence="2" id="KW-1185">Reference proteome</keyword>
<sequence length="100" mass="11269">MAKGNIASTDEDSAETLMDYFKSVYRPFQGNGVRNPLVDTNEHELQMVLLREDKMRTKLRNLSKHEVVSPDEIHPAIVQPLAEVTELFKTSLNSGVVPDD</sequence>
<dbReference type="Proteomes" id="UP000272942">
    <property type="component" value="Unassembled WGS sequence"/>
</dbReference>
<dbReference type="EMBL" id="UZAN01064056">
    <property type="protein sequence ID" value="VDP93643.1"/>
    <property type="molecule type" value="Genomic_DNA"/>
</dbReference>
<organism evidence="3">
    <name type="scientific">Echinostoma caproni</name>
    <dbReference type="NCBI Taxonomy" id="27848"/>
    <lineage>
        <taxon>Eukaryota</taxon>
        <taxon>Metazoa</taxon>
        <taxon>Spiralia</taxon>
        <taxon>Lophotrochozoa</taxon>
        <taxon>Platyhelminthes</taxon>
        <taxon>Trematoda</taxon>
        <taxon>Digenea</taxon>
        <taxon>Plagiorchiida</taxon>
        <taxon>Echinostomata</taxon>
        <taxon>Echinostomatoidea</taxon>
        <taxon>Echinostomatidae</taxon>
        <taxon>Echinostoma</taxon>
    </lineage>
</organism>
<gene>
    <name evidence="1" type="ORF">ECPE_LOCUS16371</name>
</gene>
<name>A0A183BAY6_9TREM</name>
<evidence type="ECO:0000313" key="1">
    <source>
        <dbReference type="EMBL" id="VDP93643.1"/>
    </source>
</evidence>
<dbReference type="WBParaSite" id="ECPE_0001641401-mRNA-1">
    <property type="protein sequence ID" value="ECPE_0001641401-mRNA-1"/>
    <property type="gene ID" value="ECPE_0001641401"/>
</dbReference>